<keyword evidence="2" id="KW-0812">Transmembrane</keyword>
<proteinExistence type="predicted"/>
<accession>X1QN10</accession>
<feature type="region of interest" description="Disordered" evidence="1">
    <location>
        <begin position="1"/>
        <end position="92"/>
    </location>
</feature>
<feature type="compositionally biased region" description="Low complexity" evidence="1">
    <location>
        <begin position="43"/>
        <end position="56"/>
    </location>
</feature>
<reference evidence="3" key="1">
    <citation type="journal article" date="2014" name="Front. Microbiol.">
        <title>High frequency of phylogenetically diverse reductive dehalogenase-homologous genes in deep subseafloor sedimentary metagenomes.</title>
        <authorList>
            <person name="Kawai M."/>
            <person name="Futagami T."/>
            <person name="Toyoda A."/>
            <person name="Takaki Y."/>
            <person name="Nishi S."/>
            <person name="Hori S."/>
            <person name="Arai W."/>
            <person name="Tsubouchi T."/>
            <person name="Morono Y."/>
            <person name="Uchiyama I."/>
            <person name="Ito T."/>
            <person name="Fujiyama A."/>
            <person name="Inagaki F."/>
            <person name="Takami H."/>
        </authorList>
    </citation>
    <scope>NUCLEOTIDE SEQUENCE</scope>
    <source>
        <strain evidence="3">Expedition CK06-06</strain>
    </source>
</reference>
<gene>
    <name evidence="3" type="ORF">S12H4_06482</name>
</gene>
<keyword evidence="2" id="KW-0472">Membrane</keyword>
<keyword evidence="2" id="KW-1133">Transmembrane helix</keyword>
<evidence type="ECO:0000256" key="2">
    <source>
        <dbReference type="SAM" id="Phobius"/>
    </source>
</evidence>
<evidence type="ECO:0000256" key="1">
    <source>
        <dbReference type="SAM" id="MobiDB-lite"/>
    </source>
</evidence>
<organism evidence="3">
    <name type="scientific">marine sediment metagenome</name>
    <dbReference type="NCBI Taxonomy" id="412755"/>
    <lineage>
        <taxon>unclassified sequences</taxon>
        <taxon>metagenomes</taxon>
        <taxon>ecological metagenomes</taxon>
    </lineage>
</organism>
<dbReference type="EMBL" id="BARW01002280">
    <property type="protein sequence ID" value="GAI69927.1"/>
    <property type="molecule type" value="Genomic_DNA"/>
</dbReference>
<sequence length="330" mass="36998">MYKFSEEAEEEDMMIEESRTFDDEAPSELEMVKSAPPSPPTPSRARAPSSAPASGGRPPGSAPKDVRDSLGGYGEAPESESPAPSRRLETAPAEAKPTVYEINMGLQYYSVMMEQTSYLFYVYFSHKELKIIDEEGKTVFETSFRIETTKKEPPIVDLKVEGEGFEVHPLNGKVEIKKKAINPPVMIFSVLPTKKKNRTKKDKKESERRYLHVYIEYEKETINHSVLSIIVQPKHFHLDIGPIHLDISKKTAMIVSIISVIISLGSLIYTIFSIDSSSGPVDIISNFAPGLGSLIFIGIFLFTLFKEGLYPLKEKVSYFLNFDKSGMLIK</sequence>
<name>X1QN10_9ZZZZ</name>
<protein>
    <submittedName>
        <fullName evidence="3">Uncharacterized protein</fullName>
    </submittedName>
</protein>
<comment type="caution">
    <text evidence="3">The sequence shown here is derived from an EMBL/GenBank/DDBJ whole genome shotgun (WGS) entry which is preliminary data.</text>
</comment>
<feature type="transmembrane region" description="Helical" evidence="2">
    <location>
        <begin position="252"/>
        <end position="272"/>
    </location>
</feature>
<evidence type="ECO:0000313" key="3">
    <source>
        <dbReference type="EMBL" id="GAI69927.1"/>
    </source>
</evidence>
<feature type="transmembrane region" description="Helical" evidence="2">
    <location>
        <begin position="284"/>
        <end position="305"/>
    </location>
</feature>
<dbReference type="AlphaFoldDB" id="X1QN10"/>